<dbReference type="InterPro" id="IPR039420">
    <property type="entry name" value="WalR-like"/>
</dbReference>
<evidence type="ECO:0000313" key="8">
    <source>
        <dbReference type="EMBL" id="AWY98912.1"/>
    </source>
</evidence>
<dbReference type="Gene3D" id="3.40.50.2300">
    <property type="match status" value="1"/>
</dbReference>
<evidence type="ECO:0000256" key="5">
    <source>
        <dbReference type="ARBA" id="ARBA00024867"/>
    </source>
</evidence>
<dbReference type="InterPro" id="IPR011006">
    <property type="entry name" value="CheY-like_superfamily"/>
</dbReference>
<accession>A0A2Z4UD10</accession>
<reference evidence="9" key="1">
    <citation type="submission" date="2018-06" db="EMBL/GenBank/DDBJ databases">
        <title>Description of Blautia argi sp. nov., a new anaerobic isolated from dog feces.</title>
        <authorList>
            <person name="Chang Y.-H."/>
            <person name="Paek J."/>
            <person name="Shin Y."/>
        </authorList>
    </citation>
    <scope>NUCLEOTIDE SEQUENCE [LARGE SCALE GENOMIC DNA]</scope>
    <source>
        <strain evidence="9">KCTC 15426</strain>
    </source>
</reference>
<dbReference type="AlphaFoldDB" id="A0A2Z4UD10"/>
<feature type="modified residue" description="4-aspartylphosphate" evidence="6">
    <location>
        <position position="57"/>
    </location>
</feature>
<evidence type="ECO:0000259" key="7">
    <source>
        <dbReference type="PROSITE" id="PS50110"/>
    </source>
</evidence>
<evidence type="ECO:0000256" key="1">
    <source>
        <dbReference type="ARBA" id="ARBA00018672"/>
    </source>
</evidence>
<dbReference type="SUPFAM" id="SSF52172">
    <property type="entry name" value="CheY-like"/>
    <property type="match status" value="1"/>
</dbReference>
<dbReference type="PROSITE" id="PS50110">
    <property type="entry name" value="RESPONSE_REGULATORY"/>
    <property type="match status" value="1"/>
</dbReference>
<dbReference type="EMBL" id="CP030280">
    <property type="protein sequence ID" value="AWY98912.1"/>
    <property type="molecule type" value="Genomic_DNA"/>
</dbReference>
<keyword evidence="4" id="KW-0804">Transcription</keyword>
<evidence type="ECO:0000313" key="9">
    <source>
        <dbReference type="Proteomes" id="UP000250003"/>
    </source>
</evidence>
<keyword evidence="3" id="KW-0238">DNA-binding</keyword>
<evidence type="ECO:0000256" key="2">
    <source>
        <dbReference type="ARBA" id="ARBA00023015"/>
    </source>
</evidence>
<dbReference type="CDD" id="cd17536">
    <property type="entry name" value="REC_YesN-like"/>
    <property type="match status" value="1"/>
</dbReference>
<dbReference type="Proteomes" id="UP000250003">
    <property type="component" value="Chromosome"/>
</dbReference>
<organism evidence="8 9">
    <name type="scientific">Blautia argi</name>
    <dbReference type="NCBI Taxonomy" id="1912897"/>
    <lineage>
        <taxon>Bacteria</taxon>
        <taxon>Bacillati</taxon>
        <taxon>Bacillota</taxon>
        <taxon>Clostridia</taxon>
        <taxon>Lachnospirales</taxon>
        <taxon>Lachnospiraceae</taxon>
        <taxon>Blautia</taxon>
    </lineage>
</organism>
<dbReference type="Pfam" id="PF00072">
    <property type="entry name" value="Response_reg"/>
    <property type="match status" value="1"/>
</dbReference>
<name>A0A2Z4UD10_9FIRM</name>
<gene>
    <name evidence="8" type="ORF">DQQ01_13030</name>
</gene>
<keyword evidence="6" id="KW-0597">Phosphoprotein</keyword>
<protein>
    <recommendedName>
        <fullName evidence="1">Stage 0 sporulation protein A homolog</fullName>
    </recommendedName>
</protein>
<evidence type="ECO:0000256" key="4">
    <source>
        <dbReference type="ARBA" id="ARBA00023163"/>
    </source>
</evidence>
<sequence length="284" mass="33159">MMMYKVMIVDDETIILSGIKSLLDWEKNDCELVATARNGQDALEQIRRMPVDIVLVDLNMPVMDGITLMKTVNEEFPDIVFIVLTNLEEFELARQAMKYRAIDYLVKSRLEASRLEEVISRAKKERGTRTYRTVADAANHLKFDEQRKVVSKVIQEAVFFRGGKQREAYIEILKDSGVLSDYGYFYIPFEFTVSGEEAGEKEEKKQKDGSSERNGRQGSREYFWKFLLFAGRWRNAFHCVVCLEYLQRKRRHLGAEKGNVWPEAFQCGEKCNTDRMPYFSYRSL</sequence>
<comment type="function">
    <text evidence="5">May play the central regulatory role in sporulation. It may be an element of the effector pathway responsible for the activation of sporulation genes in response to nutritional stress. Spo0A may act in concert with spo0H (a sigma factor) to control the expression of some genes that are critical to the sporulation process.</text>
</comment>
<evidence type="ECO:0000256" key="6">
    <source>
        <dbReference type="PROSITE-ProRule" id="PRU00169"/>
    </source>
</evidence>
<evidence type="ECO:0000256" key="3">
    <source>
        <dbReference type="ARBA" id="ARBA00023125"/>
    </source>
</evidence>
<keyword evidence="2" id="KW-0805">Transcription regulation</keyword>
<dbReference type="PANTHER" id="PTHR43214">
    <property type="entry name" value="TWO-COMPONENT RESPONSE REGULATOR"/>
    <property type="match status" value="1"/>
</dbReference>
<proteinExistence type="predicted"/>
<dbReference type="KEGG" id="blau:DQQ01_13030"/>
<dbReference type="PANTHER" id="PTHR43214:SF37">
    <property type="entry name" value="TRANSCRIPTIONAL REGULATORY PROTEIN YDFI"/>
    <property type="match status" value="1"/>
</dbReference>
<dbReference type="GO" id="GO:0003677">
    <property type="term" value="F:DNA binding"/>
    <property type="evidence" value="ECO:0007669"/>
    <property type="project" value="UniProtKB-KW"/>
</dbReference>
<feature type="domain" description="Response regulatory" evidence="7">
    <location>
        <begin position="5"/>
        <end position="122"/>
    </location>
</feature>
<dbReference type="OrthoDB" id="1769137at2"/>
<dbReference type="SMART" id="SM00448">
    <property type="entry name" value="REC"/>
    <property type="match status" value="1"/>
</dbReference>
<dbReference type="GO" id="GO:0000160">
    <property type="term" value="P:phosphorelay signal transduction system"/>
    <property type="evidence" value="ECO:0007669"/>
    <property type="project" value="InterPro"/>
</dbReference>
<dbReference type="InterPro" id="IPR001789">
    <property type="entry name" value="Sig_transdc_resp-reg_receiver"/>
</dbReference>
<keyword evidence="9" id="KW-1185">Reference proteome</keyword>